<dbReference type="RefSeq" id="WP_156924508.1">
    <property type="nucleotide sequence ID" value="NZ_KI519499.1"/>
</dbReference>
<sequence length="257" mass="27652">MSGFDQAAGLRQLFEPAHRTMRVLPVVGSGRLAGWIAQTLADEGDVLVLDHAAPDMFTRFQRRQRGDLADLLSGELEFAEAVVRASERLALLSMRDGADVFLAHVAAGQAQIADLFGGFLALAEPPDWLLINTQSLELAAELMEANGDLVLAVHDDPGSIREAYSRIKAVAGAGHGSNLRIAAFARDELAGRRMYERLAATADRFLDLPLAFGLALPESEDRRNPGSALTARLRTAVHEWCPAEFPIPASAGSMNLA</sequence>
<dbReference type="OrthoDB" id="5296586at2"/>
<protein>
    <recommendedName>
        <fullName evidence="3">Flagellar biosynthesis protein FlhG</fullName>
    </recommendedName>
</protein>
<accession>A0A8B6XCL2</accession>
<dbReference type="Gene3D" id="3.40.50.300">
    <property type="entry name" value="P-loop containing nucleotide triphosphate hydrolases"/>
    <property type="match status" value="1"/>
</dbReference>
<evidence type="ECO:0000313" key="1">
    <source>
        <dbReference type="Proteomes" id="UP000675920"/>
    </source>
</evidence>
<evidence type="ECO:0000313" key="2">
    <source>
        <dbReference type="RefSeq" id="WP_156924508.1"/>
    </source>
</evidence>
<reference evidence="2" key="1">
    <citation type="submission" date="2025-08" db="UniProtKB">
        <authorList>
            <consortium name="RefSeq"/>
        </authorList>
    </citation>
    <scope>IDENTIFICATION</scope>
</reference>
<dbReference type="AlphaFoldDB" id="A0A8B6XCL2"/>
<name>A0A8B6XCL2_9BURK</name>
<dbReference type="Proteomes" id="UP000675920">
    <property type="component" value="Unplaced"/>
</dbReference>
<dbReference type="InterPro" id="IPR027417">
    <property type="entry name" value="P-loop_NTPase"/>
</dbReference>
<evidence type="ECO:0008006" key="3">
    <source>
        <dbReference type="Google" id="ProtNLM"/>
    </source>
</evidence>
<organism evidence="1 2">
    <name type="scientific">Derxia gummosa DSM 723</name>
    <dbReference type="NCBI Taxonomy" id="1121388"/>
    <lineage>
        <taxon>Bacteria</taxon>
        <taxon>Pseudomonadati</taxon>
        <taxon>Pseudomonadota</taxon>
        <taxon>Betaproteobacteria</taxon>
        <taxon>Burkholderiales</taxon>
        <taxon>Alcaligenaceae</taxon>
        <taxon>Derxia</taxon>
    </lineage>
</organism>
<proteinExistence type="predicted"/>
<keyword evidence="1" id="KW-1185">Reference proteome</keyword>